<dbReference type="Proteomes" id="UP000295188">
    <property type="component" value="Unassembled WGS sequence"/>
</dbReference>
<dbReference type="SUPFAM" id="SSF53448">
    <property type="entry name" value="Nucleotide-diphospho-sugar transferases"/>
    <property type="match status" value="2"/>
</dbReference>
<evidence type="ECO:0000259" key="1">
    <source>
        <dbReference type="Pfam" id="PF00535"/>
    </source>
</evidence>
<feature type="domain" description="Glycosyltransferase 2-like" evidence="1">
    <location>
        <begin position="5"/>
        <end position="97"/>
    </location>
</feature>
<dbReference type="PANTHER" id="PTHR43630:SF2">
    <property type="entry name" value="GLYCOSYLTRANSFERASE"/>
    <property type="match status" value="1"/>
</dbReference>
<dbReference type="Gene3D" id="1.25.40.10">
    <property type="entry name" value="Tetratricopeptide repeat domain"/>
    <property type="match status" value="2"/>
</dbReference>
<dbReference type="PANTHER" id="PTHR43630">
    <property type="entry name" value="POLY-BETA-1,6-N-ACETYL-D-GLUCOSAMINE SYNTHASE"/>
    <property type="match status" value="1"/>
</dbReference>
<accession>A0A4R3KAF8</accession>
<proteinExistence type="predicted"/>
<gene>
    <name evidence="2" type="ORF">EDC37_10646</name>
</gene>
<dbReference type="CDD" id="cd02511">
    <property type="entry name" value="Beta4Glucosyltransferase"/>
    <property type="match status" value="2"/>
</dbReference>
<dbReference type="OrthoDB" id="9815923at2"/>
<keyword evidence="2" id="KW-0808">Transferase</keyword>
<dbReference type="Pfam" id="PF00535">
    <property type="entry name" value="Glycos_transf_2"/>
    <property type="match status" value="2"/>
</dbReference>
<dbReference type="InterPro" id="IPR001173">
    <property type="entry name" value="Glyco_trans_2-like"/>
</dbReference>
<reference evidence="2 3" key="1">
    <citation type="submission" date="2019-03" db="EMBL/GenBank/DDBJ databases">
        <title>Genomic Encyclopedia of Type Strains, Phase IV (KMG-IV): sequencing the most valuable type-strain genomes for metagenomic binning, comparative biology and taxonomic classification.</title>
        <authorList>
            <person name="Goeker M."/>
        </authorList>
    </citation>
    <scope>NUCLEOTIDE SEQUENCE [LARGE SCALE GENOMIC DNA]</scope>
    <source>
        <strain evidence="2 3">DSM 20467</strain>
    </source>
</reference>
<dbReference type="InterPro" id="IPR029044">
    <property type="entry name" value="Nucleotide-diphossugar_trans"/>
</dbReference>
<comment type="caution">
    <text evidence="2">The sequence shown here is derived from an EMBL/GenBank/DDBJ whole genome shotgun (WGS) entry which is preliminary data.</text>
</comment>
<dbReference type="RefSeq" id="WP_132548649.1">
    <property type="nucleotide sequence ID" value="NZ_SMAA01000006.1"/>
</dbReference>
<name>A0A4R3KAF8_9FIRM</name>
<sequence>MVKISACVIVKNEERNLPRWFKCMQQIADEIIVIDTGSVDNTKNIAICAGAQVYDFKWQDDFAVAKNYAIDKASGEWILFLDADEYFSQETGKYVRKNIIAIDPAIKIFMCRLTNINEQGKPTGTSYMVRGLRNKPGLRYKGPIHEQLFYYNKAITNIAVMSDVEIYHTGYNLQIVEKKLRRNLRIIRNDIQKNGNNKRYYASLADCYYGLGEYEKAILFARKFIESGLTALGGELQVYYTLAAAMQLSGKSYAEINTALVQYGMQLSNGHIKKISILDKKKIFISACVIVKNEEKNINQYLKYIHSVADEIILVDTGSQDNTCNIAQKAGAKIYKFKWCDDFAAAKNYALDKAHGKWIIFLDADEYFPDEAGMQLISYIKKYDSDNTVDALVCKLINIDADKDNKFINSFYQLRTFRNSSCLRYTGRIHECLYRNDKKQMGMIVLPDDIHILHTGYSSSIMKKKALRNLSLIQKEIEKNGERPEYYSYLADCYYSFRDFSKTAYYSKKFIDSGLTMIGAGTSIYTRLIDALSLSGHKDDEILEAIDLAITKFPSSAEFLFMKSSLLLRQHHYIEAEKYLKKTFTVWHTGEKTITMSSMPALTNAIYGTAGILAQLKGDTASAIRFFEKSLQQEPCNEKFFVQLYNLLKYRPIHLIIKIFNSIYRNNEKYISWLVTMLQKHDKGPLLLHYSPKIKDEELQLWTEKNYSALNAILAKKLDKIYKSLIIEVLANKQNNTYKQVAILLPAAYKKVFTLTKEKLGLE</sequence>
<organism evidence="2 3">
    <name type="scientific">Pectinatus cerevisiiphilus</name>
    <dbReference type="NCBI Taxonomy" id="86956"/>
    <lineage>
        <taxon>Bacteria</taxon>
        <taxon>Bacillati</taxon>
        <taxon>Bacillota</taxon>
        <taxon>Negativicutes</taxon>
        <taxon>Selenomonadales</taxon>
        <taxon>Selenomonadaceae</taxon>
        <taxon>Pectinatus</taxon>
    </lineage>
</organism>
<protein>
    <submittedName>
        <fullName evidence="2">Glycosyltransferase involved in cell wall biosynthesis</fullName>
    </submittedName>
</protein>
<feature type="domain" description="Glycosyltransferase 2-like" evidence="1">
    <location>
        <begin position="286"/>
        <end position="408"/>
    </location>
</feature>
<evidence type="ECO:0000313" key="2">
    <source>
        <dbReference type="EMBL" id="TCS79631.1"/>
    </source>
</evidence>
<dbReference type="EMBL" id="SMAA01000006">
    <property type="protein sequence ID" value="TCS79631.1"/>
    <property type="molecule type" value="Genomic_DNA"/>
</dbReference>
<evidence type="ECO:0000313" key="3">
    <source>
        <dbReference type="Proteomes" id="UP000295188"/>
    </source>
</evidence>
<dbReference type="SUPFAM" id="SSF48452">
    <property type="entry name" value="TPR-like"/>
    <property type="match status" value="1"/>
</dbReference>
<keyword evidence="3" id="KW-1185">Reference proteome</keyword>
<dbReference type="InterPro" id="IPR011990">
    <property type="entry name" value="TPR-like_helical_dom_sf"/>
</dbReference>
<dbReference type="Gene3D" id="3.90.550.10">
    <property type="entry name" value="Spore Coat Polysaccharide Biosynthesis Protein SpsA, Chain A"/>
    <property type="match status" value="2"/>
</dbReference>
<dbReference type="AlphaFoldDB" id="A0A4R3KAF8"/>
<dbReference type="GO" id="GO:0016740">
    <property type="term" value="F:transferase activity"/>
    <property type="evidence" value="ECO:0007669"/>
    <property type="project" value="UniProtKB-KW"/>
</dbReference>